<dbReference type="SUPFAM" id="SSF47802">
    <property type="entry name" value="DNA polymerase beta, N-terminal domain-like"/>
    <property type="match status" value="1"/>
</dbReference>
<keyword evidence="2" id="KW-0548">Nucleotidyltransferase</keyword>
<dbReference type="InterPro" id="IPR050243">
    <property type="entry name" value="PHP_phosphatase"/>
</dbReference>
<dbReference type="GO" id="GO:0008270">
    <property type="term" value="F:zinc ion binding"/>
    <property type="evidence" value="ECO:0007669"/>
    <property type="project" value="TreeGrafter"/>
</dbReference>
<dbReference type="GO" id="GO:0005829">
    <property type="term" value="C:cytosol"/>
    <property type="evidence" value="ECO:0007669"/>
    <property type="project" value="TreeGrafter"/>
</dbReference>
<dbReference type="Pfam" id="PF02811">
    <property type="entry name" value="PHP"/>
    <property type="match status" value="1"/>
</dbReference>
<proteinExistence type="predicted"/>
<gene>
    <name evidence="5" type="ORF">HAL01_18100</name>
</gene>
<dbReference type="Pfam" id="PF14520">
    <property type="entry name" value="HHH_5"/>
    <property type="match status" value="1"/>
</dbReference>
<keyword evidence="5" id="KW-0269">Exonuclease</keyword>
<dbReference type="CDD" id="cd07436">
    <property type="entry name" value="PHP_PolX"/>
    <property type="match status" value="1"/>
</dbReference>
<dbReference type="InterPro" id="IPR004013">
    <property type="entry name" value="PHP_dom"/>
</dbReference>
<protein>
    <submittedName>
        <fullName evidence="5">DNA polymerase/3'-5' exonuclease PolX</fullName>
    </submittedName>
</protein>
<evidence type="ECO:0000313" key="6">
    <source>
        <dbReference type="Proteomes" id="UP000321400"/>
    </source>
</evidence>
<dbReference type="Gene3D" id="3.30.210.10">
    <property type="entry name" value="DNA polymerase, thumb domain"/>
    <property type="match status" value="1"/>
</dbReference>
<dbReference type="InterPro" id="IPR010996">
    <property type="entry name" value="HHH_MUS81"/>
</dbReference>
<dbReference type="NCBIfam" id="NF006375">
    <property type="entry name" value="PRK08609.1"/>
    <property type="match status" value="1"/>
</dbReference>
<dbReference type="Gene3D" id="1.10.150.110">
    <property type="entry name" value="DNA polymerase beta, N-terminal domain-like"/>
    <property type="match status" value="1"/>
</dbReference>
<dbReference type="Gene3D" id="3.30.460.10">
    <property type="entry name" value="Beta Polymerase, domain 2"/>
    <property type="match status" value="1"/>
</dbReference>
<dbReference type="SUPFAM" id="SSF89550">
    <property type="entry name" value="PHP domain-like"/>
    <property type="match status" value="1"/>
</dbReference>
<evidence type="ECO:0000256" key="1">
    <source>
        <dbReference type="ARBA" id="ARBA00022679"/>
    </source>
</evidence>
<dbReference type="FunFam" id="3.20.20.140:FF:000047">
    <property type="entry name" value="PHP domain-containing protein"/>
    <property type="match status" value="1"/>
</dbReference>
<evidence type="ECO:0000259" key="3">
    <source>
        <dbReference type="SMART" id="SM00481"/>
    </source>
</evidence>
<keyword evidence="5" id="KW-0540">Nuclease</keyword>
<accession>A0A511X317</accession>
<dbReference type="PANTHER" id="PTHR36928:SF1">
    <property type="entry name" value="PHOSPHATASE YCDX-RELATED"/>
    <property type="match status" value="1"/>
</dbReference>
<dbReference type="InterPro" id="IPR027421">
    <property type="entry name" value="DNA_pol_lamdba_lyase_dom_sf"/>
</dbReference>
<dbReference type="InterPro" id="IPR002054">
    <property type="entry name" value="DNA-dir_DNA_pol_X"/>
</dbReference>
<dbReference type="SUPFAM" id="SSF158702">
    <property type="entry name" value="Sec63 N-terminal domain-like"/>
    <property type="match status" value="1"/>
</dbReference>
<dbReference type="PIRSF" id="PIRSF005047">
    <property type="entry name" value="UCP005047_YshC"/>
    <property type="match status" value="1"/>
</dbReference>
<dbReference type="SMART" id="SM00483">
    <property type="entry name" value="POLXc"/>
    <property type="match status" value="1"/>
</dbReference>
<evidence type="ECO:0000256" key="2">
    <source>
        <dbReference type="ARBA" id="ARBA00022695"/>
    </source>
</evidence>
<dbReference type="Proteomes" id="UP000321400">
    <property type="component" value="Unassembled WGS sequence"/>
</dbReference>
<dbReference type="GO" id="GO:0003677">
    <property type="term" value="F:DNA binding"/>
    <property type="evidence" value="ECO:0007669"/>
    <property type="project" value="InterPro"/>
</dbReference>
<dbReference type="PANTHER" id="PTHR36928">
    <property type="entry name" value="PHOSPHATASE YCDX-RELATED"/>
    <property type="match status" value="1"/>
</dbReference>
<comment type="caution">
    <text evidence="5">The sequence shown here is derived from an EMBL/GenBank/DDBJ whole genome shotgun (WGS) entry which is preliminary data.</text>
</comment>
<dbReference type="InterPro" id="IPR037160">
    <property type="entry name" value="DNA_Pol_thumb_sf"/>
</dbReference>
<dbReference type="GO" id="GO:0042578">
    <property type="term" value="F:phosphoric ester hydrolase activity"/>
    <property type="evidence" value="ECO:0007669"/>
    <property type="project" value="TreeGrafter"/>
</dbReference>
<dbReference type="SMART" id="SM00481">
    <property type="entry name" value="POLIIIAc"/>
    <property type="match status" value="1"/>
</dbReference>
<evidence type="ECO:0000259" key="4">
    <source>
        <dbReference type="SMART" id="SM00483"/>
    </source>
</evidence>
<dbReference type="InterPro" id="IPR043519">
    <property type="entry name" value="NT_sf"/>
</dbReference>
<dbReference type="SUPFAM" id="SSF81301">
    <property type="entry name" value="Nucleotidyltransferase"/>
    <property type="match status" value="1"/>
</dbReference>
<evidence type="ECO:0000313" key="5">
    <source>
        <dbReference type="EMBL" id="GEN57346.1"/>
    </source>
</evidence>
<dbReference type="InterPro" id="IPR022311">
    <property type="entry name" value="PolX-like"/>
</dbReference>
<dbReference type="OrthoDB" id="9808747at2"/>
<dbReference type="GO" id="GO:0003887">
    <property type="term" value="F:DNA-directed DNA polymerase activity"/>
    <property type="evidence" value="ECO:0007669"/>
    <property type="project" value="InterPro"/>
</dbReference>
<organism evidence="5 6">
    <name type="scientific">Halolactibacillus alkaliphilus</name>
    <dbReference type="NCBI Taxonomy" id="442899"/>
    <lineage>
        <taxon>Bacteria</taxon>
        <taxon>Bacillati</taxon>
        <taxon>Bacillota</taxon>
        <taxon>Bacilli</taxon>
        <taxon>Bacillales</taxon>
        <taxon>Bacillaceae</taxon>
        <taxon>Halolactibacillus</taxon>
    </lineage>
</organism>
<sequence length="579" mass="65764">MVNTKDDAVNKKDIIYLLEKIAIYLELQGENPFKISAYRKAAQALETDPRSLSEIDDWSTIKGIGKGTQSVITDFLESGTSETLRQLQEEVPEGLIQLLDIQGLGGKKLARLYQELGIENKADLKLACENHKVAELKGFGKKSEEKILTGLLSLNEQPDRLPFDAVRGVRRSIETALANMAFVERFSIAGSMRRMRETVKDLDFIISTSAPNKVKEQLIKLDHVKDVIASGETKVSVVIEDQFDVSVDFRMVADEAFATTLHHFTGSKDHNVMLRQLAKSRGEKISEYGVENLATGETKTFKSEEDFFNHFDLYFIPPEVREAKGEFEHSSTFNRLVTLSDIKGDLHMHTTWSDGAQSIEEMARFAEAKGYEYIAITDHSKFLRVANGLNEKRLREQRQEIERVQNHFPNLKILAGVEMDILPDGSLDFDNAFLQELDYVIGAIHSSFNQTEEEIMTRLFTAMENPYIKHIAHPTGRIIGKRKGYHVNMEKLIKKAKETHTILELNANPKRFDLSSEWLKVCQEHGVKVTINTDAHSKDTLDFMAEGVGVARRGWLLKDTVVNTWPLAELEAYWKKKQE</sequence>
<dbReference type="Gene3D" id="3.20.20.140">
    <property type="entry name" value="Metal-dependent hydrolases"/>
    <property type="match status" value="1"/>
</dbReference>
<feature type="domain" description="Polymerase/histidinol phosphatase N-terminal" evidence="3">
    <location>
        <begin position="344"/>
        <end position="423"/>
    </location>
</feature>
<dbReference type="STRING" id="442899.SAMN05720591_1234"/>
<dbReference type="Gene3D" id="1.10.150.20">
    <property type="entry name" value="5' to 3' exonuclease, C-terminal subdomain"/>
    <property type="match status" value="1"/>
</dbReference>
<dbReference type="RefSeq" id="WP_089802571.1">
    <property type="nucleotide sequence ID" value="NZ_BJYE01000023.1"/>
</dbReference>
<dbReference type="AlphaFoldDB" id="A0A511X317"/>
<dbReference type="InterPro" id="IPR003141">
    <property type="entry name" value="Pol/His_phosphatase_N"/>
</dbReference>
<dbReference type="Pfam" id="PF14716">
    <property type="entry name" value="HHH_8"/>
    <property type="match status" value="1"/>
</dbReference>
<reference evidence="5 6" key="1">
    <citation type="submission" date="2019-07" db="EMBL/GenBank/DDBJ databases">
        <title>Whole genome shotgun sequence of Halolactibacillus alkaliphilus NBRC 103919.</title>
        <authorList>
            <person name="Hosoyama A."/>
            <person name="Uohara A."/>
            <person name="Ohji S."/>
            <person name="Ichikawa N."/>
        </authorList>
    </citation>
    <scope>NUCLEOTIDE SEQUENCE [LARGE SCALE GENOMIC DNA]</scope>
    <source>
        <strain evidence="5 6">NBRC 103919</strain>
    </source>
</reference>
<dbReference type="CDD" id="cd00141">
    <property type="entry name" value="NT_POLXc"/>
    <property type="match status" value="1"/>
</dbReference>
<keyword evidence="1" id="KW-0808">Transferase</keyword>
<dbReference type="InterPro" id="IPR047967">
    <property type="entry name" value="PolX_PHP"/>
</dbReference>
<keyword evidence="6" id="KW-1185">Reference proteome</keyword>
<feature type="domain" description="DNA-directed DNA polymerase X" evidence="4">
    <location>
        <begin position="8"/>
        <end position="322"/>
    </location>
</feature>
<dbReference type="EMBL" id="BJYE01000023">
    <property type="protein sequence ID" value="GEN57346.1"/>
    <property type="molecule type" value="Genomic_DNA"/>
</dbReference>
<dbReference type="Pfam" id="PF14791">
    <property type="entry name" value="DNA_pol_B_thumb"/>
    <property type="match status" value="1"/>
</dbReference>
<name>A0A511X317_9BACI</name>
<dbReference type="GO" id="GO:0004527">
    <property type="term" value="F:exonuclease activity"/>
    <property type="evidence" value="ECO:0007669"/>
    <property type="project" value="UniProtKB-KW"/>
</dbReference>
<dbReference type="InterPro" id="IPR029398">
    <property type="entry name" value="PolB_thumb"/>
</dbReference>
<dbReference type="InterPro" id="IPR016195">
    <property type="entry name" value="Pol/histidinol_Pase-like"/>
</dbReference>
<keyword evidence="5" id="KW-0378">Hydrolase</keyword>